<evidence type="ECO:0000259" key="6">
    <source>
        <dbReference type="PROSITE" id="PS50110"/>
    </source>
</evidence>
<dbReference type="RefSeq" id="WP_321553486.1">
    <property type="nucleotide sequence ID" value="NZ_JAXIVU010000008.1"/>
</dbReference>
<dbReference type="InterPro" id="IPR001867">
    <property type="entry name" value="OmpR/PhoB-type_DNA-bd"/>
</dbReference>
<name>A0ABU5GSA8_9GAMM</name>
<dbReference type="InterPro" id="IPR016032">
    <property type="entry name" value="Sig_transdc_resp-reg_C-effctor"/>
</dbReference>
<dbReference type="PROSITE" id="PS51755">
    <property type="entry name" value="OMPR_PHOB"/>
    <property type="match status" value="1"/>
</dbReference>
<keyword evidence="2" id="KW-0902">Two-component regulatory system</keyword>
<proteinExistence type="predicted"/>
<feature type="modified residue" description="4-aspartylphosphate" evidence="4">
    <location>
        <position position="55"/>
    </location>
</feature>
<dbReference type="PANTHER" id="PTHR48111:SF40">
    <property type="entry name" value="PHOSPHATE REGULON TRANSCRIPTIONAL REGULATORY PROTEIN PHOB"/>
    <property type="match status" value="1"/>
</dbReference>
<dbReference type="Gene3D" id="1.10.10.10">
    <property type="entry name" value="Winged helix-like DNA-binding domain superfamily/Winged helix DNA-binding domain"/>
    <property type="match status" value="1"/>
</dbReference>
<dbReference type="InterPro" id="IPR039420">
    <property type="entry name" value="WalR-like"/>
</dbReference>
<protein>
    <submittedName>
        <fullName evidence="8">Response regulator transcription factor</fullName>
    </submittedName>
</protein>
<evidence type="ECO:0000256" key="3">
    <source>
        <dbReference type="ARBA" id="ARBA00023125"/>
    </source>
</evidence>
<dbReference type="CDD" id="cd00383">
    <property type="entry name" value="trans_reg_C"/>
    <property type="match status" value="1"/>
</dbReference>
<sequence length="239" mass="27781">MKIAIIDDSPAELDSIKRALATTSIPTLKHLEVDYFTQSNALIEQLSHYQLFILDWYIDNKSGLDLLSLIRAQCEPNTAVIMVTTNNKEEDICTALIKGADDYLVKPFRAMELCARLYNVIRRYLPQPTAQPDEHLHIGCFSFNDQALEVRREDTSIKMAPREYAIARYLFSHLGEPISRKTLYQKFWEKEETYHSRSLDTHIYRIRTRLGLTVEHGWQLHTIYGFGYRLEPIHTLTSS</sequence>
<dbReference type="InterPro" id="IPR036388">
    <property type="entry name" value="WH-like_DNA-bd_sf"/>
</dbReference>
<dbReference type="PANTHER" id="PTHR48111">
    <property type="entry name" value="REGULATOR OF RPOS"/>
    <property type="match status" value="1"/>
</dbReference>
<keyword evidence="9" id="KW-1185">Reference proteome</keyword>
<dbReference type="InterPro" id="IPR001789">
    <property type="entry name" value="Sig_transdc_resp-reg_receiver"/>
</dbReference>
<dbReference type="InterPro" id="IPR011006">
    <property type="entry name" value="CheY-like_superfamily"/>
</dbReference>
<keyword evidence="3 5" id="KW-0238">DNA-binding</keyword>
<dbReference type="SUPFAM" id="SSF46894">
    <property type="entry name" value="C-terminal effector domain of the bipartite response regulators"/>
    <property type="match status" value="1"/>
</dbReference>
<feature type="DNA-binding region" description="OmpR/PhoB-type" evidence="5">
    <location>
        <begin position="133"/>
        <end position="232"/>
    </location>
</feature>
<feature type="domain" description="Response regulatory" evidence="6">
    <location>
        <begin position="2"/>
        <end position="121"/>
    </location>
</feature>
<evidence type="ECO:0000256" key="4">
    <source>
        <dbReference type="PROSITE-ProRule" id="PRU00169"/>
    </source>
</evidence>
<accession>A0ABU5GSA8</accession>
<dbReference type="EMBL" id="JAXIVU010000008">
    <property type="protein sequence ID" value="MDY7219392.1"/>
    <property type="molecule type" value="Genomic_DNA"/>
</dbReference>
<reference evidence="8 9" key="1">
    <citation type="submission" date="2023-12" db="EMBL/GenBank/DDBJ databases">
        <title>Denitrificimonas halotolerans sp. nov.,a novel species isolated from landfill leachate.</title>
        <authorList>
            <person name="Wang S."/>
        </authorList>
    </citation>
    <scope>NUCLEOTIDE SEQUENCE [LARGE SCALE GENOMIC DNA]</scope>
    <source>
        <strain evidence="8 9">JX-1</strain>
    </source>
</reference>
<evidence type="ECO:0000313" key="9">
    <source>
        <dbReference type="Proteomes" id="UP001294570"/>
    </source>
</evidence>
<evidence type="ECO:0000256" key="1">
    <source>
        <dbReference type="ARBA" id="ARBA00022553"/>
    </source>
</evidence>
<evidence type="ECO:0000259" key="7">
    <source>
        <dbReference type="PROSITE" id="PS51755"/>
    </source>
</evidence>
<organism evidence="8 9">
    <name type="scientific">Denitrificimonas halotolerans</name>
    <dbReference type="NCBI Taxonomy" id="3098930"/>
    <lineage>
        <taxon>Bacteria</taxon>
        <taxon>Pseudomonadati</taxon>
        <taxon>Pseudomonadota</taxon>
        <taxon>Gammaproteobacteria</taxon>
        <taxon>Pseudomonadales</taxon>
        <taxon>Pseudomonadaceae</taxon>
        <taxon>Denitrificimonas</taxon>
    </lineage>
</organism>
<keyword evidence="1 4" id="KW-0597">Phosphoprotein</keyword>
<dbReference type="PROSITE" id="PS50110">
    <property type="entry name" value="RESPONSE_REGULATORY"/>
    <property type="match status" value="1"/>
</dbReference>
<evidence type="ECO:0000256" key="2">
    <source>
        <dbReference type="ARBA" id="ARBA00023012"/>
    </source>
</evidence>
<dbReference type="Proteomes" id="UP001294570">
    <property type="component" value="Unassembled WGS sequence"/>
</dbReference>
<dbReference type="SMART" id="SM00862">
    <property type="entry name" value="Trans_reg_C"/>
    <property type="match status" value="1"/>
</dbReference>
<dbReference type="SUPFAM" id="SSF52172">
    <property type="entry name" value="CheY-like"/>
    <property type="match status" value="1"/>
</dbReference>
<evidence type="ECO:0000256" key="5">
    <source>
        <dbReference type="PROSITE-ProRule" id="PRU01091"/>
    </source>
</evidence>
<comment type="caution">
    <text evidence="8">The sequence shown here is derived from an EMBL/GenBank/DDBJ whole genome shotgun (WGS) entry which is preliminary data.</text>
</comment>
<gene>
    <name evidence="8" type="ORF">TOI97_07400</name>
</gene>
<dbReference type="Pfam" id="PF00072">
    <property type="entry name" value="Response_reg"/>
    <property type="match status" value="1"/>
</dbReference>
<feature type="domain" description="OmpR/PhoB-type" evidence="7">
    <location>
        <begin position="133"/>
        <end position="232"/>
    </location>
</feature>
<dbReference type="Pfam" id="PF00486">
    <property type="entry name" value="Trans_reg_C"/>
    <property type="match status" value="1"/>
</dbReference>
<dbReference type="SMART" id="SM00448">
    <property type="entry name" value="REC"/>
    <property type="match status" value="1"/>
</dbReference>
<dbReference type="Gene3D" id="3.40.50.2300">
    <property type="match status" value="1"/>
</dbReference>
<evidence type="ECO:0000313" key="8">
    <source>
        <dbReference type="EMBL" id="MDY7219392.1"/>
    </source>
</evidence>